<dbReference type="Pfam" id="PF01638">
    <property type="entry name" value="HxlR"/>
    <property type="match status" value="1"/>
</dbReference>
<proteinExistence type="predicted"/>
<gene>
    <name evidence="5" type="ordered locus">KVU_1213</name>
</gene>
<feature type="domain" description="HTH hxlR-type" evidence="4">
    <location>
        <begin position="12"/>
        <end position="111"/>
    </location>
</feature>
<evidence type="ECO:0000313" key="5">
    <source>
        <dbReference type="EMBL" id="AEM41052.1"/>
    </source>
</evidence>
<dbReference type="SUPFAM" id="SSF46785">
    <property type="entry name" value="Winged helix' DNA-binding domain"/>
    <property type="match status" value="1"/>
</dbReference>
<evidence type="ECO:0000259" key="4">
    <source>
        <dbReference type="PROSITE" id="PS51118"/>
    </source>
</evidence>
<dbReference type="GO" id="GO:0006355">
    <property type="term" value="P:regulation of DNA-templated transcription"/>
    <property type="evidence" value="ECO:0007669"/>
    <property type="project" value="UniProtKB-ARBA"/>
</dbReference>
<dbReference type="eggNOG" id="COG1733">
    <property type="taxonomic scope" value="Bacteria"/>
</dbReference>
<protein>
    <submittedName>
        <fullName evidence="5">HxlR family transcriptional regulator</fullName>
    </submittedName>
</protein>
<dbReference type="CDD" id="cd00090">
    <property type="entry name" value="HTH_ARSR"/>
    <property type="match status" value="1"/>
</dbReference>
<dbReference type="InterPro" id="IPR036390">
    <property type="entry name" value="WH_DNA-bd_sf"/>
</dbReference>
<dbReference type="InterPro" id="IPR036388">
    <property type="entry name" value="WH-like_DNA-bd_sf"/>
</dbReference>
<sequence>MQPDYHDETSGCLRVSEMLGRIANKWTLLIVRELGDGPKRFNALRRDIGDISQKMLSSTLKTLERDGIIIRDVTPTTPPQVEYSLTPLGRDMQAPVNALAEWAMRNADTMDASRNRFDMRNHA</sequence>
<dbReference type="PANTHER" id="PTHR33204:SF39">
    <property type="entry name" value="TRANSCRIPTIONAL REGULATORY PROTEIN"/>
    <property type="match status" value="1"/>
</dbReference>
<keyword evidence="3" id="KW-0804">Transcription</keyword>
<keyword evidence="2" id="KW-0238">DNA-binding</keyword>
<keyword evidence="1" id="KW-0805">Transcription regulation</keyword>
<accession>F9Y7C4</accession>
<evidence type="ECO:0000256" key="3">
    <source>
        <dbReference type="ARBA" id="ARBA00023163"/>
    </source>
</evidence>
<dbReference type="Gene3D" id="1.10.10.10">
    <property type="entry name" value="Winged helix-like DNA-binding domain superfamily/Winged helix DNA-binding domain"/>
    <property type="match status" value="1"/>
</dbReference>
<dbReference type="PANTHER" id="PTHR33204">
    <property type="entry name" value="TRANSCRIPTIONAL REGULATOR, MARR FAMILY"/>
    <property type="match status" value="1"/>
</dbReference>
<dbReference type="Proteomes" id="UP000000692">
    <property type="component" value="Chromosome"/>
</dbReference>
<dbReference type="KEGG" id="kvl:KVU_1213"/>
<dbReference type="PROSITE" id="PS51118">
    <property type="entry name" value="HTH_HXLR"/>
    <property type="match status" value="1"/>
</dbReference>
<dbReference type="HOGENOM" id="CLU_111585_2_1_5"/>
<dbReference type="InterPro" id="IPR002577">
    <property type="entry name" value="HTH_HxlR"/>
</dbReference>
<evidence type="ECO:0000313" key="6">
    <source>
        <dbReference type="Proteomes" id="UP000000692"/>
    </source>
</evidence>
<evidence type="ECO:0000256" key="2">
    <source>
        <dbReference type="ARBA" id="ARBA00023125"/>
    </source>
</evidence>
<organism evidence="5 6">
    <name type="scientific">Ketogulonicigenium vulgare (strain WSH-001)</name>
    <dbReference type="NCBI Taxonomy" id="759362"/>
    <lineage>
        <taxon>Bacteria</taxon>
        <taxon>Pseudomonadati</taxon>
        <taxon>Pseudomonadota</taxon>
        <taxon>Alphaproteobacteria</taxon>
        <taxon>Rhodobacterales</taxon>
        <taxon>Roseobacteraceae</taxon>
        <taxon>Ketogulonicigenium</taxon>
    </lineage>
</organism>
<dbReference type="RefSeq" id="WP_013384516.1">
    <property type="nucleotide sequence ID" value="NC_017384.1"/>
</dbReference>
<dbReference type="OrthoDB" id="9800350at2"/>
<dbReference type="GO" id="GO:0003677">
    <property type="term" value="F:DNA binding"/>
    <property type="evidence" value="ECO:0007669"/>
    <property type="project" value="UniProtKB-KW"/>
</dbReference>
<dbReference type="AlphaFoldDB" id="F9Y7C4"/>
<reference evidence="5 6" key="1">
    <citation type="journal article" date="2011" name="J. Bacteriol.">
        <title>Complete genome sequence of the industrial strain Ketogulonicigenium vulgare WSH-001.</title>
        <authorList>
            <person name="Liu L."/>
            <person name="Li Y."/>
            <person name="Zhang J."/>
            <person name="Zhou Z."/>
            <person name="Liu J."/>
            <person name="Li X."/>
            <person name="Zhou J."/>
            <person name="Du G."/>
            <person name="Wang L."/>
            <person name="Chen J."/>
        </authorList>
    </citation>
    <scope>NUCLEOTIDE SEQUENCE [LARGE SCALE GENOMIC DNA]</scope>
    <source>
        <strain evidence="5 6">WSH-001</strain>
    </source>
</reference>
<dbReference type="EMBL" id="CP002018">
    <property type="protein sequence ID" value="AEM41052.1"/>
    <property type="molecule type" value="Genomic_DNA"/>
</dbReference>
<evidence type="ECO:0000256" key="1">
    <source>
        <dbReference type="ARBA" id="ARBA00023015"/>
    </source>
</evidence>
<name>F9Y7C4_KETVW</name>
<dbReference type="InterPro" id="IPR011991">
    <property type="entry name" value="ArsR-like_HTH"/>
</dbReference>
<keyword evidence="6" id="KW-1185">Reference proteome</keyword>